<evidence type="ECO:0000313" key="2">
    <source>
        <dbReference type="Proteomes" id="UP000010932"/>
    </source>
</evidence>
<sequence>MGHLLQKRKLDTLWDKLLKQTLSPETALTAVERLVKGLRYFSQ</sequence>
<dbReference type="AlphaFoldDB" id="L7E3W6"/>
<name>L7E3W6_MICAE</name>
<proteinExistence type="predicted"/>
<dbReference type="PATRIC" id="fig|1134457.3.peg.2546"/>
<organism evidence="1 2">
    <name type="scientific">Microcystis aeruginosa TAIHU98</name>
    <dbReference type="NCBI Taxonomy" id="1134457"/>
    <lineage>
        <taxon>Bacteria</taxon>
        <taxon>Bacillati</taxon>
        <taxon>Cyanobacteriota</taxon>
        <taxon>Cyanophyceae</taxon>
        <taxon>Oscillatoriophycideae</taxon>
        <taxon>Chroococcales</taxon>
        <taxon>Microcystaceae</taxon>
        <taxon>Microcystis</taxon>
    </lineage>
</organism>
<gene>
    <name evidence="1" type="ORF">O53_2157</name>
</gene>
<dbReference type="RefSeq" id="WP_002735344.1">
    <property type="nucleotide sequence ID" value="NZ_ANKQ01000002.1"/>
</dbReference>
<evidence type="ECO:0000313" key="1">
    <source>
        <dbReference type="EMBL" id="ELP53353.1"/>
    </source>
</evidence>
<dbReference type="EMBL" id="ANKQ01000002">
    <property type="protein sequence ID" value="ELP53353.1"/>
    <property type="molecule type" value="Genomic_DNA"/>
</dbReference>
<protein>
    <submittedName>
        <fullName evidence="1">Uncharacterized protein</fullName>
    </submittedName>
</protein>
<reference evidence="1 2" key="1">
    <citation type="journal article" date="2013" name="Genome Announc.">
        <title>Whole-Genome Sequence of Microcystis aeruginosa TAIHU98, a Nontoxic Bloom-Forming Strain Isolated from Taihu Lake, China.</title>
        <authorList>
            <person name="Yang C."/>
            <person name="Zhang W."/>
            <person name="Ren M."/>
            <person name="Song L."/>
            <person name="Li T."/>
            <person name="Zhao J."/>
        </authorList>
    </citation>
    <scope>NUCLEOTIDE SEQUENCE [LARGE SCALE GENOMIC DNA]</scope>
    <source>
        <strain evidence="1 2">TAIHU98</strain>
    </source>
</reference>
<accession>L7E3W6</accession>
<dbReference type="GeneID" id="79109921"/>
<dbReference type="Proteomes" id="UP000010932">
    <property type="component" value="Unassembled WGS sequence"/>
</dbReference>
<comment type="caution">
    <text evidence="1">The sequence shown here is derived from an EMBL/GenBank/DDBJ whole genome shotgun (WGS) entry which is preliminary data.</text>
</comment>